<evidence type="ECO:0000313" key="1">
    <source>
        <dbReference type="EMBL" id="MBB3774125.1"/>
    </source>
</evidence>
<dbReference type="SUPFAM" id="SSF69754">
    <property type="entry name" value="Ribosome binding protein Y (YfiA homologue)"/>
    <property type="match status" value="1"/>
</dbReference>
<keyword evidence="2" id="KW-1185">Reference proteome</keyword>
<reference evidence="1 2" key="1">
    <citation type="submission" date="2020-08" db="EMBL/GenBank/DDBJ databases">
        <title>Genomic Encyclopedia of Type Strains, Phase IV (KMG-IV): sequencing the most valuable type-strain genomes for metagenomic binning, comparative biology and taxonomic classification.</title>
        <authorList>
            <person name="Goeker M."/>
        </authorList>
    </citation>
    <scope>NUCLEOTIDE SEQUENCE [LARGE SCALE GENOMIC DNA]</scope>
    <source>
        <strain evidence="1 2">DSM 8510</strain>
    </source>
</reference>
<dbReference type="RefSeq" id="WP_237440675.1">
    <property type="nucleotide sequence ID" value="NZ_BAAADZ010000002.1"/>
</dbReference>
<dbReference type="Proteomes" id="UP000548685">
    <property type="component" value="Unassembled WGS sequence"/>
</dbReference>
<dbReference type="InterPro" id="IPR036567">
    <property type="entry name" value="RHF-like"/>
</dbReference>
<name>A0ABR6HU33_9SPHN</name>
<evidence type="ECO:0000313" key="2">
    <source>
        <dbReference type="Proteomes" id="UP000548685"/>
    </source>
</evidence>
<dbReference type="EMBL" id="JACICE010000001">
    <property type="protein sequence ID" value="MBB3774125.1"/>
    <property type="molecule type" value="Genomic_DNA"/>
</dbReference>
<protein>
    <submittedName>
        <fullName evidence="1">Ribosome-associated translation inhibitor RaiA</fullName>
    </submittedName>
</protein>
<comment type="caution">
    <text evidence="1">The sequence shown here is derived from an EMBL/GenBank/DDBJ whole genome shotgun (WGS) entry which is preliminary data.</text>
</comment>
<sequence length="117" mass="13099">MTTMQFQFNTDSSVMGTQDVAHRIEAQVRKRLERFADRLTRIEVHVSDVNGRKHGADDKHCTIEARPRGSRPIGVTGKASDVDAAARIAANTMAERLERVLGKAQRHRHDPSPDKTI</sequence>
<gene>
    <name evidence="1" type="ORF">FHS52_000068</name>
</gene>
<accession>A0ABR6HU33</accession>
<proteinExistence type="predicted"/>
<organism evidence="1 2">
    <name type="scientific">Erythrobacter ramosus</name>
    <dbReference type="NCBI Taxonomy" id="35811"/>
    <lineage>
        <taxon>Bacteria</taxon>
        <taxon>Pseudomonadati</taxon>
        <taxon>Pseudomonadota</taxon>
        <taxon>Alphaproteobacteria</taxon>
        <taxon>Sphingomonadales</taxon>
        <taxon>Erythrobacteraceae</taxon>
        <taxon>Erythrobacter/Porphyrobacter group</taxon>
        <taxon>Erythrobacter</taxon>
    </lineage>
</organism>
<dbReference type="InterPro" id="IPR003489">
    <property type="entry name" value="RHF/RaiA"/>
</dbReference>
<dbReference type="Gene3D" id="3.30.160.100">
    <property type="entry name" value="Ribosome hibernation promotion factor-like"/>
    <property type="match status" value="1"/>
</dbReference>
<dbReference type="Pfam" id="PF02482">
    <property type="entry name" value="Ribosomal_S30AE"/>
    <property type="match status" value="1"/>
</dbReference>